<dbReference type="Proteomes" id="UP000503483">
    <property type="component" value="Chromosome"/>
</dbReference>
<dbReference type="SUPFAM" id="SSF50978">
    <property type="entry name" value="WD40 repeat-like"/>
    <property type="match status" value="1"/>
</dbReference>
<name>A0A6M8EEK7_9BACT</name>
<dbReference type="GO" id="GO:0006397">
    <property type="term" value="P:mRNA processing"/>
    <property type="evidence" value="ECO:0007669"/>
    <property type="project" value="UniProtKB-KW"/>
</dbReference>
<dbReference type="PANTHER" id="PTHR19877">
    <property type="entry name" value="EUKARYOTIC TRANSLATION INITIATION FACTOR 3 SUBUNIT I"/>
    <property type="match status" value="1"/>
</dbReference>
<accession>A0A6M8EEK7</accession>
<evidence type="ECO:0000256" key="1">
    <source>
        <dbReference type="ARBA" id="ARBA00022574"/>
    </source>
</evidence>
<keyword evidence="1" id="KW-0853">WD repeat</keyword>
<evidence type="ECO:0000256" key="3">
    <source>
        <dbReference type="ARBA" id="ARBA00022737"/>
    </source>
</evidence>
<dbReference type="Gene3D" id="2.130.10.10">
    <property type="entry name" value="YVTN repeat-like/Quinoprotein amine dehydrogenase"/>
    <property type="match status" value="1"/>
</dbReference>
<keyword evidence="4" id="KW-0508">mRNA splicing</keyword>
<evidence type="ECO:0000256" key="2">
    <source>
        <dbReference type="ARBA" id="ARBA00022664"/>
    </source>
</evidence>
<dbReference type="RefSeq" id="WP_172124756.1">
    <property type="nucleotide sequence ID" value="NZ_CP042652.1"/>
</dbReference>
<protein>
    <submittedName>
        <fullName evidence="5">Nitrate reductase accessory protein</fullName>
    </submittedName>
</protein>
<dbReference type="PANTHER" id="PTHR19877:SF13">
    <property type="entry name" value="SERINE-THREONINE KINASE RECEPTOR-ASSOCIATED PROTEIN"/>
    <property type="match status" value="1"/>
</dbReference>
<keyword evidence="3" id="KW-0677">Repeat</keyword>
<sequence>MKLLKDFLYIFFILNLFISNINAKDLTPSSSLIASGGVIDLVLNNDKLYVSTAASSVDIFDIKTQEKIDSIKMPKIKDFLGDIIDSKIYSVDILNDNILILSQGEKGGRNLDIYKDGKFESIIKDTQRQFIARAKFLDENHIIYGLLSNQIYLYDIKNKKIIKEIQVSQSKFSNFKLTQDKTKLVVCDESGVINMLDSKNFDIIKTFRYQNLDNVFQVDIKDNLILTAGQDRRAAVYNLDTKNAYYKEYSFLVYAAALSPSTKLAAVASDEENNVTIFDTSSQANLYKLTQNKATLSNILFLNENEIIVTSDDKQINYYKID</sequence>
<dbReference type="InterPro" id="IPR036322">
    <property type="entry name" value="WD40_repeat_dom_sf"/>
</dbReference>
<reference evidence="5 6" key="1">
    <citation type="submission" date="2019-08" db="EMBL/GenBank/DDBJ databases">
        <title>Complete genome sequence of Arcobacter acticola.</title>
        <authorList>
            <person name="Miller W."/>
        </authorList>
    </citation>
    <scope>NUCLEOTIDE SEQUENCE [LARGE SCALE GENOMIC DNA]</scope>
    <source>
        <strain evidence="5 6">KCTC 52212</strain>
    </source>
</reference>
<evidence type="ECO:0000313" key="5">
    <source>
        <dbReference type="EMBL" id="QKE27746.1"/>
    </source>
</evidence>
<keyword evidence="6" id="KW-1185">Reference proteome</keyword>
<dbReference type="InterPro" id="IPR015943">
    <property type="entry name" value="WD40/YVTN_repeat-like_dom_sf"/>
</dbReference>
<dbReference type="AlphaFoldDB" id="A0A6M8EEK7"/>
<dbReference type="GO" id="GO:0008380">
    <property type="term" value="P:RNA splicing"/>
    <property type="evidence" value="ECO:0007669"/>
    <property type="project" value="UniProtKB-KW"/>
</dbReference>
<dbReference type="EMBL" id="CP042652">
    <property type="protein sequence ID" value="QKE27746.1"/>
    <property type="molecule type" value="Genomic_DNA"/>
</dbReference>
<dbReference type="GO" id="GO:0003723">
    <property type="term" value="F:RNA binding"/>
    <property type="evidence" value="ECO:0007669"/>
    <property type="project" value="TreeGrafter"/>
</dbReference>
<evidence type="ECO:0000313" key="6">
    <source>
        <dbReference type="Proteomes" id="UP000503483"/>
    </source>
</evidence>
<dbReference type="GO" id="GO:0032797">
    <property type="term" value="C:SMN complex"/>
    <property type="evidence" value="ECO:0007669"/>
    <property type="project" value="TreeGrafter"/>
</dbReference>
<gene>
    <name evidence="5" type="primary">napL</name>
    <name evidence="5" type="ORF">AACT_0538</name>
</gene>
<proteinExistence type="predicted"/>
<dbReference type="KEGG" id="paco:AACT_0538"/>
<organism evidence="5 6">
    <name type="scientific">Arcobacter acticola</name>
    <dbReference type="NCBI Taxonomy" id="1849015"/>
    <lineage>
        <taxon>Bacteria</taxon>
        <taxon>Pseudomonadati</taxon>
        <taxon>Campylobacterota</taxon>
        <taxon>Epsilonproteobacteria</taxon>
        <taxon>Campylobacterales</taxon>
        <taxon>Arcobacteraceae</taxon>
        <taxon>Arcobacter</taxon>
    </lineage>
</organism>
<evidence type="ECO:0000256" key="4">
    <source>
        <dbReference type="ARBA" id="ARBA00023187"/>
    </source>
</evidence>
<keyword evidence="2" id="KW-0507">mRNA processing</keyword>